<evidence type="ECO:0000256" key="6">
    <source>
        <dbReference type="ARBA" id="ARBA00023014"/>
    </source>
</evidence>
<dbReference type="EMBL" id="AE000657">
    <property type="protein sequence ID" value="AAC06658.1"/>
    <property type="molecule type" value="Genomic_DNA"/>
</dbReference>
<keyword evidence="1 9" id="KW-0540">Nuclease</keyword>
<dbReference type="OrthoDB" id="9794720at2"/>
<gene>
    <name evidence="11" type="ordered locus">aq_370</name>
</gene>
<name>O66693_AQUAE</name>
<evidence type="ECO:0000256" key="2">
    <source>
        <dbReference type="ARBA" id="ARBA00022723"/>
    </source>
</evidence>
<protein>
    <recommendedName>
        <fullName evidence="9">CRISPR-associated exonuclease Cas4</fullName>
        <ecNumber evidence="9">3.1.12.1</ecNumber>
    </recommendedName>
</protein>
<sequence>MKMTISYEEITNLKFTGTQVAYYVICKRKLWLFSKGLSYESESEFVELGKLLDERAFKREKEEVEWGENPVKIDFLTGEEGLVVHEVKHSPKLEEAHVLQVKYYLWFLEKSGVKVSHGIIHYPKQRKVLRVELTQEDRKVIVEALENIQKVLLEEKPPEVIKKPYCKKCAYYEFCYG</sequence>
<dbReference type="KEGG" id="aae:aq_370"/>
<dbReference type="PATRIC" id="fig|224324.8.peg.299"/>
<dbReference type="AlphaFoldDB" id="O66693"/>
<comment type="cofactor">
    <cofactor evidence="9">
        <name>Mg(2+)</name>
        <dbReference type="ChEBI" id="CHEBI:18420"/>
    </cofactor>
    <cofactor evidence="9">
        <name>Mn(2+)</name>
        <dbReference type="ChEBI" id="CHEBI:29035"/>
    </cofactor>
    <text evidence="9">Mg(2+) or Mn(2+) required for ssDNA cleavage activity.</text>
</comment>
<dbReference type="Proteomes" id="UP000000798">
    <property type="component" value="Chromosome"/>
</dbReference>
<dbReference type="PANTHER" id="PTHR37168">
    <property type="entry name" value="CRISPR-ASSOCIATED EXONUCLEASE CAS4"/>
    <property type="match status" value="1"/>
</dbReference>
<evidence type="ECO:0000256" key="9">
    <source>
        <dbReference type="RuleBase" id="RU365022"/>
    </source>
</evidence>
<dbReference type="EnsemblBacteria" id="AAC06658">
    <property type="protein sequence ID" value="AAC06658"/>
    <property type="gene ID" value="aq_370"/>
</dbReference>
<dbReference type="GO" id="GO:0051536">
    <property type="term" value="F:iron-sulfur cluster binding"/>
    <property type="evidence" value="ECO:0007669"/>
    <property type="project" value="UniProtKB-KW"/>
</dbReference>
<keyword evidence="7 9" id="KW-0051">Antiviral defense</keyword>
<dbReference type="EC" id="3.1.12.1" evidence="9"/>
<dbReference type="PIR" id="A70333">
    <property type="entry name" value="A70333"/>
</dbReference>
<evidence type="ECO:0000259" key="10">
    <source>
        <dbReference type="Pfam" id="PF01930"/>
    </source>
</evidence>
<comment type="cofactor">
    <cofactor evidence="9">
        <name>iron-sulfur cluster</name>
        <dbReference type="ChEBI" id="CHEBI:30408"/>
    </cofactor>
</comment>
<evidence type="ECO:0000256" key="7">
    <source>
        <dbReference type="ARBA" id="ARBA00023118"/>
    </source>
</evidence>
<dbReference type="PANTHER" id="PTHR37168:SF1">
    <property type="entry name" value="CRISPR-ASSOCIATED EXONUCLEASE CAS4"/>
    <property type="match status" value="1"/>
</dbReference>
<organism evidence="11 12">
    <name type="scientific">Aquifex aeolicus (strain VF5)</name>
    <dbReference type="NCBI Taxonomy" id="224324"/>
    <lineage>
        <taxon>Bacteria</taxon>
        <taxon>Pseudomonadati</taxon>
        <taxon>Aquificota</taxon>
        <taxon>Aquificia</taxon>
        <taxon>Aquificales</taxon>
        <taxon>Aquificaceae</taxon>
        <taxon>Aquifex</taxon>
    </lineage>
</organism>
<evidence type="ECO:0000256" key="4">
    <source>
        <dbReference type="ARBA" id="ARBA00022839"/>
    </source>
</evidence>
<comment type="function">
    <text evidence="9">CRISPR (clustered regularly interspaced short palindromic repeat) is an adaptive immune system that provides protection against mobile genetic elements (viruses, transposable elements and conjugative plasmids). CRISPR clusters contain sequences complementary to antecedent mobile elements and target invading nucleic acids. CRISPR clusters are transcribed and processed into CRISPR RNA (crRNA).</text>
</comment>
<dbReference type="HOGENOM" id="CLU_133784_0_0_0"/>
<dbReference type="CDD" id="cd09637">
    <property type="entry name" value="Cas4_I-A_I-B_I-C_I-D_II-B"/>
    <property type="match status" value="1"/>
</dbReference>
<proteinExistence type="inferred from homology"/>
<dbReference type="GO" id="GO:0051607">
    <property type="term" value="P:defense response to virus"/>
    <property type="evidence" value="ECO:0007669"/>
    <property type="project" value="UniProtKB-KW"/>
</dbReference>
<evidence type="ECO:0000256" key="8">
    <source>
        <dbReference type="ARBA" id="ARBA00023211"/>
    </source>
</evidence>
<dbReference type="eggNOG" id="COG1468">
    <property type="taxonomic scope" value="Bacteria"/>
</dbReference>
<evidence type="ECO:0000313" key="11">
    <source>
        <dbReference type="EMBL" id="AAC06658.1"/>
    </source>
</evidence>
<dbReference type="Pfam" id="PF01930">
    <property type="entry name" value="Cas_Cas4"/>
    <property type="match status" value="1"/>
</dbReference>
<keyword evidence="3 9" id="KW-0378">Hydrolase</keyword>
<keyword evidence="6 9" id="KW-0411">Iron-sulfur</keyword>
<accession>O66693</accession>
<dbReference type="NCBIfam" id="TIGR00372">
    <property type="entry name" value="cas4"/>
    <property type="match status" value="1"/>
</dbReference>
<keyword evidence="8 9" id="KW-0464">Manganese</keyword>
<feature type="domain" description="DUF83" evidence="10">
    <location>
        <begin position="16"/>
        <end position="176"/>
    </location>
</feature>
<comment type="similarity">
    <text evidence="9">Belongs to the CRISPR-associated exonuclease Cas4 family.</text>
</comment>
<dbReference type="InParanoid" id="O66693"/>
<keyword evidence="12" id="KW-1185">Reference proteome</keyword>
<evidence type="ECO:0000313" key="12">
    <source>
        <dbReference type="Proteomes" id="UP000000798"/>
    </source>
</evidence>
<dbReference type="InterPro" id="IPR013343">
    <property type="entry name" value="CRISPR-assoc_prot_Cas4"/>
</dbReference>
<dbReference type="GO" id="GO:0046872">
    <property type="term" value="F:metal ion binding"/>
    <property type="evidence" value="ECO:0007669"/>
    <property type="project" value="UniProtKB-KW"/>
</dbReference>
<keyword evidence="4 9" id="KW-0269">Exonuclease</keyword>
<dbReference type="STRING" id="224324.aq_370"/>
<keyword evidence="5 9" id="KW-0408">Iron</keyword>
<evidence type="ECO:0000256" key="1">
    <source>
        <dbReference type="ARBA" id="ARBA00022722"/>
    </source>
</evidence>
<keyword evidence="2 9" id="KW-0479">Metal-binding</keyword>
<dbReference type="InterPro" id="IPR022765">
    <property type="entry name" value="Dna2/Cas4_DUF83"/>
</dbReference>
<dbReference type="GO" id="GO:0004527">
    <property type="term" value="F:exonuclease activity"/>
    <property type="evidence" value="ECO:0007669"/>
    <property type="project" value="UniProtKB-KW"/>
</dbReference>
<dbReference type="InterPro" id="IPR011604">
    <property type="entry name" value="PDDEXK-like_dom_sf"/>
</dbReference>
<reference evidence="11 12" key="1">
    <citation type="journal article" date="1998" name="Nature">
        <title>The complete genome of the hyperthermophilic bacterium Aquifex aeolicus.</title>
        <authorList>
            <person name="Deckert G."/>
            <person name="Warren P.V."/>
            <person name="Gaasterland T."/>
            <person name="Young W.G."/>
            <person name="Lenox A.L."/>
            <person name="Graham D.E."/>
            <person name="Overbeek R."/>
            <person name="Snead M.A."/>
            <person name="Keller M."/>
            <person name="Aujay M."/>
            <person name="Huber R."/>
            <person name="Feldman R.A."/>
            <person name="Short J.M."/>
            <person name="Olson G.J."/>
            <person name="Swanson R.V."/>
        </authorList>
    </citation>
    <scope>NUCLEOTIDE SEQUENCE [LARGE SCALE GENOMIC DNA]</scope>
    <source>
        <strain evidence="11 12">VF5</strain>
    </source>
</reference>
<evidence type="ECO:0000256" key="3">
    <source>
        <dbReference type="ARBA" id="ARBA00022801"/>
    </source>
</evidence>
<dbReference type="Gene3D" id="3.90.320.10">
    <property type="match status" value="1"/>
</dbReference>
<evidence type="ECO:0000256" key="5">
    <source>
        <dbReference type="ARBA" id="ARBA00023004"/>
    </source>
</evidence>